<sequence>GPQRAVKRLPRPGGGLRFGHCRYLSGPGSPGAGVGCPLGRLPGLGPGRPGREGLRRAARAAAPVGTGGGPGPHPRGAACGLPRLAPGLGDGSRRAGGGRHRRLRRPLARPDHRTRGGRRSALRGWRSPGCPAGTRHPGCGRRPPRPPRRPARRHPRAGGGCLHRRSRRVLGCKRERSRPGRHRWHARGPRGRHRPRPGDRHPQGDRPQRRRRLPHAPHGRGGRRPVPRPHVRPVRGHHPPRAVEPRRRGVHRRGRLAGEADRPAGAPGAVGGDHDDAHRPGRHHVRGGRPRHHAHRVGQARRARRGPAQPGHPVRHHAAEQQPVRQLQGGLL</sequence>
<protein>
    <submittedName>
        <fullName evidence="2">Uncharacterized protein</fullName>
    </submittedName>
</protein>
<feature type="compositionally biased region" description="Basic residues" evidence="1">
    <location>
        <begin position="179"/>
        <end position="195"/>
    </location>
</feature>
<feature type="non-terminal residue" evidence="2">
    <location>
        <position position="332"/>
    </location>
</feature>
<name>A0A6J4I336_9ACTN</name>
<feature type="compositionally biased region" description="Basic residues" evidence="1">
    <location>
        <begin position="280"/>
        <end position="305"/>
    </location>
</feature>
<feature type="compositionally biased region" description="Basic residues" evidence="1">
    <location>
        <begin position="208"/>
        <end position="240"/>
    </location>
</feature>
<feature type="region of interest" description="Disordered" evidence="1">
    <location>
        <begin position="43"/>
        <end position="332"/>
    </location>
</feature>
<feature type="compositionally biased region" description="Basic and acidic residues" evidence="1">
    <location>
        <begin position="196"/>
        <end position="207"/>
    </location>
</feature>
<feature type="compositionally biased region" description="Basic residues" evidence="1">
    <location>
        <begin position="96"/>
        <end position="107"/>
    </location>
</feature>
<accession>A0A6J4I336</accession>
<evidence type="ECO:0000256" key="1">
    <source>
        <dbReference type="SAM" id="MobiDB-lite"/>
    </source>
</evidence>
<dbReference type="EMBL" id="CADCTF010000087">
    <property type="protein sequence ID" value="CAA9238821.1"/>
    <property type="molecule type" value="Genomic_DNA"/>
</dbReference>
<gene>
    <name evidence="2" type="ORF">AVDCRST_MAG50-2097</name>
</gene>
<dbReference type="AlphaFoldDB" id="A0A6J4I336"/>
<proteinExistence type="predicted"/>
<evidence type="ECO:0000313" key="2">
    <source>
        <dbReference type="EMBL" id="CAA9238821.1"/>
    </source>
</evidence>
<feature type="compositionally biased region" description="Basic residues" evidence="1">
    <location>
        <begin position="138"/>
        <end position="171"/>
    </location>
</feature>
<feature type="non-terminal residue" evidence="2">
    <location>
        <position position="1"/>
    </location>
</feature>
<organism evidence="2">
    <name type="scientific">uncultured Acidimicrobiales bacterium</name>
    <dbReference type="NCBI Taxonomy" id="310071"/>
    <lineage>
        <taxon>Bacteria</taxon>
        <taxon>Bacillati</taxon>
        <taxon>Actinomycetota</taxon>
        <taxon>Acidimicrobiia</taxon>
        <taxon>Acidimicrobiales</taxon>
        <taxon>environmental samples</taxon>
    </lineage>
</organism>
<reference evidence="2" key="1">
    <citation type="submission" date="2020-02" db="EMBL/GenBank/DDBJ databases">
        <authorList>
            <person name="Meier V. D."/>
        </authorList>
    </citation>
    <scope>NUCLEOTIDE SEQUENCE</scope>
    <source>
        <strain evidence="2">AVDCRST_MAG50</strain>
    </source>
</reference>